<dbReference type="InterPro" id="IPR035983">
    <property type="entry name" value="Hect_E3_ubiquitin_ligase"/>
</dbReference>
<feature type="compositionally biased region" description="Polar residues" evidence="4">
    <location>
        <begin position="414"/>
        <end position="429"/>
    </location>
</feature>
<gene>
    <name evidence="6" type="ORF">KI387_016762</name>
</gene>
<dbReference type="InterPro" id="IPR000569">
    <property type="entry name" value="HECT_dom"/>
</dbReference>
<dbReference type="Pfam" id="PF00632">
    <property type="entry name" value="HECT"/>
    <property type="match status" value="1"/>
</dbReference>
<dbReference type="CDD" id="cd00078">
    <property type="entry name" value="HECTc"/>
    <property type="match status" value="1"/>
</dbReference>
<dbReference type="Gene3D" id="3.30.2410.10">
    <property type="entry name" value="Hect, E3 ligase catalytic domain"/>
    <property type="match status" value="1"/>
</dbReference>
<keyword evidence="1" id="KW-0808">Transferase</keyword>
<dbReference type="PANTHER" id="PTHR45670:SF1">
    <property type="entry name" value="E3 UBIQUITIN-PROTEIN LIGASE HECTD1"/>
    <property type="match status" value="1"/>
</dbReference>
<evidence type="ECO:0000256" key="4">
    <source>
        <dbReference type="SAM" id="MobiDB-lite"/>
    </source>
</evidence>
<protein>
    <recommendedName>
        <fullName evidence="5">HECT domain-containing protein</fullName>
    </recommendedName>
</protein>
<feature type="compositionally biased region" description="Polar residues" evidence="4">
    <location>
        <begin position="351"/>
        <end position="372"/>
    </location>
</feature>
<dbReference type="PROSITE" id="PS50237">
    <property type="entry name" value="HECT"/>
    <property type="match status" value="1"/>
</dbReference>
<dbReference type="GO" id="GO:0061630">
    <property type="term" value="F:ubiquitin protein ligase activity"/>
    <property type="evidence" value="ECO:0007669"/>
    <property type="project" value="InterPro"/>
</dbReference>
<keyword evidence="7" id="KW-1185">Reference proteome</keyword>
<evidence type="ECO:0000259" key="5">
    <source>
        <dbReference type="PROSITE" id="PS50237"/>
    </source>
</evidence>
<dbReference type="OMA" id="HEEMFME"/>
<organism evidence="6 7">
    <name type="scientific">Taxus chinensis</name>
    <name type="common">Chinese yew</name>
    <name type="synonym">Taxus wallichiana var. chinensis</name>
    <dbReference type="NCBI Taxonomy" id="29808"/>
    <lineage>
        <taxon>Eukaryota</taxon>
        <taxon>Viridiplantae</taxon>
        <taxon>Streptophyta</taxon>
        <taxon>Embryophyta</taxon>
        <taxon>Tracheophyta</taxon>
        <taxon>Spermatophyta</taxon>
        <taxon>Pinopsida</taxon>
        <taxon>Pinidae</taxon>
        <taxon>Conifers II</taxon>
        <taxon>Cupressales</taxon>
        <taxon>Taxaceae</taxon>
        <taxon>Taxus</taxon>
    </lineage>
</organism>
<dbReference type="GO" id="GO:0043161">
    <property type="term" value="P:proteasome-mediated ubiquitin-dependent protein catabolic process"/>
    <property type="evidence" value="ECO:0007669"/>
    <property type="project" value="TreeGrafter"/>
</dbReference>
<evidence type="ECO:0000256" key="2">
    <source>
        <dbReference type="ARBA" id="ARBA00022786"/>
    </source>
</evidence>
<dbReference type="AlphaFoldDB" id="A0AA38GI51"/>
<reference evidence="6 7" key="1">
    <citation type="journal article" date="2021" name="Nat. Plants">
        <title>The Taxus genome provides insights into paclitaxel biosynthesis.</title>
        <authorList>
            <person name="Xiong X."/>
            <person name="Gou J."/>
            <person name="Liao Q."/>
            <person name="Li Y."/>
            <person name="Zhou Q."/>
            <person name="Bi G."/>
            <person name="Li C."/>
            <person name="Du R."/>
            <person name="Wang X."/>
            <person name="Sun T."/>
            <person name="Guo L."/>
            <person name="Liang H."/>
            <person name="Lu P."/>
            <person name="Wu Y."/>
            <person name="Zhang Z."/>
            <person name="Ro D.K."/>
            <person name="Shang Y."/>
            <person name="Huang S."/>
            <person name="Yan J."/>
        </authorList>
    </citation>
    <scope>NUCLEOTIDE SEQUENCE [LARGE SCALE GENOMIC DNA]</scope>
    <source>
        <strain evidence="6">Ta-2019</strain>
    </source>
</reference>
<dbReference type="InterPro" id="IPR045322">
    <property type="entry name" value="HECTD1/TRIP12-like"/>
</dbReference>
<evidence type="ECO:0000313" key="6">
    <source>
        <dbReference type="EMBL" id="KAH9322123.1"/>
    </source>
</evidence>
<dbReference type="EMBL" id="JAHRHJ020000003">
    <property type="protein sequence ID" value="KAH9322123.1"/>
    <property type="molecule type" value="Genomic_DNA"/>
</dbReference>
<feature type="domain" description="HECT" evidence="5">
    <location>
        <begin position="821"/>
        <end position="1164"/>
    </location>
</feature>
<dbReference type="SUPFAM" id="SSF56204">
    <property type="entry name" value="Hect, E3 ligase catalytic domain"/>
    <property type="match status" value="1"/>
</dbReference>
<dbReference type="Proteomes" id="UP000824469">
    <property type="component" value="Unassembled WGS sequence"/>
</dbReference>
<dbReference type="GO" id="GO:0000209">
    <property type="term" value="P:protein polyubiquitination"/>
    <property type="evidence" value="ECO:0007669"/>
    <property type="project" value="TreeGrafter"/>
</dbReference>
<evidence type="ECO:0000256" key="3">
    <source>
        <dbReference type="PROSITE-ProRule" id="PRU00104"/>
    </source>
</evidence>
<comment type="caution">
    <text evidence="6">The sequence shown here is derived from an EMBL/GenBank/DDBJ whole genome shotgun (WGS) entry which is preliminary data.</text>
</comment>
<dbReference type="PANTHER" id="PTHR45670">
    <property type="entry name" value="E3 UBIQUITIN-PROTEIN LIGASE TRIP12"/>
    <property type="match status" value="1"/>
</dbReference>
<proteinExistence type="predicted"/>
<feature type="compositionally biased region" description="Low complexity" evidence="4">
    <location>
        <begin position="374"/>
        <end position="389"/>
    </location>
</feature>
<feature type="compositionally biased region" description="Polar residues" evidence="4">
    <location>
        <begin position="390"/>
        <end position="406"/>
    </location>
</feature>
<keyword evidence="2 3" id="KW-0833">Ubl conjugation pathway</keyword>
<dbReference type="SMART" id="SM00119">
    <property type="entry name" value="HECTc"/>
    <property type="match status" value="1"/>
</dbReference>
<evidence type="ECO:0000313" key="7">
    <source>
        <dbReference type="Proteomes" id="UP000824469"/>
    </source>
</evidence>
<evidence type="ECO:0000256" key="1">
    <source>
        <dbReference type="ARBA" id="ARBA00022679"/>
    </source>
</evidence>
<name>A0AA38GI51_TAXCH</name>
<sequence length="1164" mass="129172">FLAGVLTGKDIEVLLPALQIAEVLMQKLPDMFLKMFIKEGVVHAVDTLISSGSIVSGKDQSNATGALSKTRRNRKVAGGSKIQVTRVEETKDSNATKAISSPVVVTSDELNLKSIISAHARHFKDKYFTANLAATDAGSTDHLFKLANICKKLNDALFDLRGKLKGKGKKRSVADDNDQLSSIADVLAELSKDDGVSTFEFVNSGVVTSLINYFAGGDFRKENMSQADLMKHHQVTLKRFQSFIDLSLPLNYQGKEAPLIALVRKLQDALASLEHFPVVLSQASKSHRDNAGGLAGLNAFKRPLKLRLRRARGEKSLCDHMSNILHIDPLADITDVEDYLWPKVQRIETESNCSSGMAGPITNTSAPSNLTPTPVVVESRPSTRSRSSTAMGSASTNTMDSVNSTSSKEKGKSVSRSVIDNFDGPQTRSAARRRAALDGEPQCKQQCRQSSEEDDDPYVSPVELEQPMAVEENEDDDGEEHEEMFMEEPASVCVVERVDGVDLRDLGDGNARASTSATTDTITIQATASSKGASRYRDHPRLNFFICGKHLDRSSTLFHAIQHNVVPEVDEPRYAGSEYPCKERIWDEVHTITFRRADAPTKRNLTESHQMCSTDMIIKNASFIDNILQRKLPCDLGKSDSTHDILLLLRVVEGLNSLSPCLRSQSLSDAFAEGKLKSLDELKVDGPLVPQEEFLSGKLTPKLARQLQDAMTLCSIGLPPWCHYLIKFCPFLFPFETRRQYFYSTALGLQRALHRLQQQQIAQNQITANNRVRHVDRLQRQKVRVSRKRILESAAKVMELCCGQKTVLEVEYYNEVGTGLGPTLEFYTLISHEMQRNTLGMWRTNFSSTGTADAFQNGEFVQTFHGLFPRPYPPHTDSSSGSKISQVIENFCLLGCVMAKALQDGRLLDLPLSTAFYKLVLGKELGLHDIKSFDIEFGTTLQEMEALVRRKKFLESIPGDKREEISCLHYRGVRIEDLCIDFTLPGILDYPLKPGGSNIWVSMDNLDEYVSLAVDATIKTGIMRQIDALQRGFNQVLPITTLQVFTENEMDTLLCGVPDLWAAEMLTDLIKFDHGYTARSPPILNFLEIMAEFTPSQQRAFLQFITGCPRLPLGGLSALNPKLTVVRKSPTGPTDSNLLEVVDADLPSVMTCANYLKLPPYSTK</sequence>
<feature type="region of interest" description="Disordered" evidence="4">
    <location>
        <begin position="351"/>
        <end position="485"/>
    </location>
</feature>
<feature type="active site" description="Glycyl thioester intermediate" evidence="3">
    <location>
        <position position="1152"/>
    </location>
</feature>
<feature type="non-terminal residue" evidence="6">
    <location>
        <position position="1164"/>
    </location>
</feature>
<dbReference type="FunFam" id="3.90.1750.10:FF:000048">
    <property type="entry name" value="E3 ubiquitin-protein ligase UPL3"/>
    <property type="match status" value="1"/>
</dbReference>
<feature type="compositionally biased region" description="Acidic residues" evidence="4">
    <location>
        <begin position="471"/>
        <end position="485"/>
    </location>
</feature>
<accession>A0AA38GI51</accession>
<feature type="non-terminal residue" evidence="6">
    <location>
        <position position="1"/>
    </location>
</feature>
<dbReference type="Gene3D" id="3.90.1750.10">
    <property type="entry name" value="Hect, E3 ligase catalytic domains"/>
    <property type="match status" value="1"/>
</dbReference>